<dbReference type="Pfam" id="PF07877">
    <property type="entry name" value="DUF1661"/>
    <property type="match status" value="1"/>
</dbReference>
<protein>
    <submittedName>
        <fullName evidence="1">Uncharacterized protein</fullName>
    </submittedName>
</protein>
<organism evidence="1 2">
    <name type="scientific">Porphyromonas gingivalis F0570</name>
    <dbReference type="NCBI Taxonomy" id="1227271"/>
    <lineage>
        <taxon>Bacteria</taxon>
        <taxon>Pseudomonadati</taxon>
        <taxon>Bacteroidota</taxon>
        <taxon>Bacteroidia</taxon>
        <taxon>Bacteroidales</taxon>
        <taxon>Porphyromonadaceae</taxon>
        <taxon>Porphyromonas</taxon>
    </lineage>
</organism>
<dbReference type="AlphaFoldDB" id="A0A0E2M484"/>
<reference evidence="1 2" key="1">
    <citation type="submission" date="2013-06" db="EMBL/GenBank/DDBJ databases">
        <authorList>
            <person name="Weinstock G."/>
            <person name="Sodergren E."/>
            <person name="Lobos E.A."/>
            <person name="Fulton L."/>
            <person name="Fulton R."/>
            <person name="Courtney L."/>
            <person name="Fronick C."/>
            <person name="O'Laughlin M."/>
            <person name="Godfrey J."/>
            <person name="Wilson R.M."/>
            <person name="Miner T."/>
            <person name="Farmer C."/>
            <person name="Delehaunty K."/>
            <person name="Cordes M."/>
            <person name="Minx P."/>
            <person name="Tomlinson C."/>
            <person name="Chen J."/>
            <person name="Wollam A."/>
            <person name="Pepin K.H."/>
            <person name="Bhonagiri V."/>
            <person name="Zhang X."/>
            <person name="Warren W."/>
            <person name="Mitreva M."/>
            <person name="Mardis E.R."/>
            <person name="Wilson R.K."/>
        </authorList>
    </citation>
    <scope>NUCLEOTIDE SEQUENCE [LARGE SCALE GENOMIC DNA]</scope>
    <source>
        <strain evidence="1 2">F0570</strain>
    </source>
</reference>
<evidence type="ECO:0000313" key="2">
    <source>
        <dbReference type="Proteomes" id="UP000016630"/>
    </source>
</evidence>
<sequence length="134" mass="15462">MLPKTWRENFFVLVREVKNLRATAKKISRHFFRKYEPQSGDFRFVFHLSRSHPFPFLKPLLSGDQAREAATPTPCMRTHLFHRIDPIKSEMGGLSTGYITFVWRGVHPRIGPIVAESLTDGKEEDEALSCGYII</sequence>
<proteinExistence type="predicted"/>
<dbReference type="HOGENOM" id="CLU_1894311_0_0_10"/>
<comment type="caution">
    <text evidence="1">The sequence shown here is derived from an EMBL/GenBank/DDBJ whole genome shotgun (WGS) entry which is preliminary data.</text>
</comment>
<name>A0A0E2M484_PORGN</name>
<accession>A0A0E2M484</accession>
<dbReference type="PATRIC" id="fig|1227271.3.peg.1442"/>
<evidence type="ECO:0000313" key="1">
    <source>
        <dbReference type="EMBL" id="ERJ64946.1"/>
    </source>
</evidence>
<dbReference type="InterPro" id="IPR012456">
    <property type="entry name" value="DUF1661"/>
</dbReference>
<dbReference type="EMBL" id="AWUW01000119">
    <property type="protein sequence ID" value="ERJ64946.1"/>
    <property type="molecule type" value="Genomic_DNA"/>
</dbReference>
<dbReference type="Proteomes" id="UP000016630">
    <property type="component" value="Unassembled WGS sequence"/>
</dbReference>
<gene>
    <name evidence="1" type="ORF">HMPREF1555_01658</name>
</gene>